<keyword evidence="2" id="KW-1185">Reference proteome</keyword>
<protein>
    <submittedName>
        <fullName evidence="1">Uncharacterized protein</fullName>
    </submittedName>
</protein>
<organism evidence="1 2">
    <name type="scientific">Haloactinopolyspora alba</name>
    <dbReference type="NCBI Taxonomy" id="648780"/>
    <lineage>
        <taxon>Bacteria</taxon>
        <taxon>Bacillati</taxon>
        <taxon>Actinomycetota</taxon>
        <taxon>Actinomycetes</taxon>
        <taxon>Jiangellales</taxon>
        <taxon>Jiangellaceae</taxon>
        <taxon>Haloactinopolyspora</taxon>
    </lineage>
</organism>
<sequence length="56" mass="5828">MLLGLLLEVRLVVDFLVVLFCLTGVGEAASSVEAAVVVNVWPAAITLAPVRPLKGP</sequence>
<comment type="caution">
    <text evidence="1">The sequence shown here is derived from an EMBL/GenBank/DDBJ whole genome shotgun (WGS) entry which is preliminary data.</text>
</comment>
<name>A0A2P8E3T5_9ACTN</name>
<gene>
    <name evidence="1" type="ORF">CLV30_106134</name>
</gene>
<accession>A0A2P8E3T5</accession>
<dbReference type="AlphaFoldDB" id="A0A2P8E3T5"/>
<reference evidence="1 2" key="1">
    <citation type="submission" date="2018-03" db="EMBL/GenBank/DDBJ databases">
        <title>Genomic Encyclopedia of Archaeal and Bacterial Type Strains, Phase II (KMG-II): from individual species to whole genera.</title>
        <authorList>
            <person name="Goeker M."/>
        </authorList>
    </citation>
    <scope>NUCLEOTIDE SEQUENCE [LARGE SCALE GENOMIC DNA]</scope>
    <source>
        <strain evidence="1 2">DSM 45211</strain>
    </source>
</reference>
<evidence type="ECO:0000313" key="1">
    <source>
        <dbReference type="EMBL" id="PSL04129.1"/>
    </source>
</evidence>
<dbReference type="Proteomes" id="UP000243528">
    <property type="component" value="Unassembled WGS sequence"/>
</dbReference>
<proteinExistence type="predicted"/>
<evidence type="ECO:0000313" key="2">
    <source>
        <dbReference type="Proteomes" id="UP000243528"/>
    </source>
</evidence>
<dbReference type="EMBL" id="PYGE01000006">
    <property type="protein sequence ID" value="PSL04129.1"/>
    <property type="molecule type" value="Genomic_DNA"/>
</dbReference>